<accession>A0A1Q8CM37</accession>
<reference evidence="6 7" key="1">
    <citation type="submission" date="2016-12" db="EMBL/GenBank/DDBJ databases">
        <title>The draft genome sequence of Actinophytocola sp. 11-183.</title>
        <authorList>
            <person name="Wang W."/>
            <person name="Yuan L."/>
        </authorList>
    </citation>
    <scope>NUCLEOTIDE SEQUENCE [LARGE SCALE GENOMIC DNA]</scope>
    <source>
        <strain evidence="6 7">11-183</strain>
    </source>
</reference>
<dbReference type="GO" id="GO:0005524">
    <property type="term" value="F:ATP binding"/>
    <property type="evidence" value="ECO:0007669"/>
    <property type="project" value="UniProtKB-KW"/>
</dbReference>
<dbReference type="PANTHER" id="PTHR43335:SF4">
    <property type="entry name" value="ABC TRANSPORTER, ATP-BINDING PROTEIN"/>
    <property type="match status" value="1"/>
</dbReference>
<dbReference type="Gene3D" id="3.40.50.300">
    <property type="entry name" value="P-loop containing nucleotide triphosphate hydrolases"/>
    <property type="match status" value="1"/>
</dbReference>
<sequence>MIEIRALTKRYRGKTAVDGLSFDVVPGRVTGFLGPNGSGKSTTMRVVVGLARATAGTARINGRRYADLPDPLRQVGVVLDLPPLQRGRTAAAHLLAFARSHRLPRSRVEEVLGVTGLQPVAGRSTGGFSLGMRQRLGIATALLGDPGVLILDEPTNGLDPDGVLWLRTLLTGLAAAGRTVLVSSHLMSEMALTAQQLVIIGRGRLVADTSVEELTSRAGGDHVLVRSNQPERLRELLAGRGATVVGEEPGAMVVGGMAAEEISSVVVGHGLSLRELTPRRASLEEAYMDITRDAVEFSGTEAGR</sequence>
<dbReference type="Pfam" id="PF00005">
    <property type="entry name" value="ABC_tran"/>
    <property type="match status" value="1"/>
</dbReference>
<proteinExistence type="inferred from homology"/>
<dbReference type="PANTHER" id="PTHR43335">
    <property type="entry name" value="ABC TRANSPORTER, ATP-BINDING PROTEIN"/>
    <property type="match status" value="1"/>
</dbReference>
<dbReference type="AlphaFoldDB" id="A0A1Q8CM37"/>
<dbReference type="STRING" id="1912961.BU204_21950"/>
<keyword evidence="2" id="KW-0813">Transport</keyword>
<dbReference type="SMART" id="SM00382">
    <property type="entry name" value="AAA"/>
    <property type="match status" value="1"/>
</dbReference>
<feature type="domain" description="ABC transporter" evidence="5">
    <location>
        <begin position="2"/>
        <end position="227"/>
    </location>
</feature>
<dbReference type="OrthoDB" id="9804819at2"/>
<gene>
    <name evidence="6" type="ORF">BU204_21950</name>
</gene>
<evidence type="ECO:0000256" key="1">
    <source>
        <dbReference type="ARBA" id="ARBA00005417"/>
    </source>
</evidence>
<dbReference type="RefSeq" id="WP_075127607.1">
    <property type="nucleotide sequence ID" value="NZ_MSIE01000041.1"/>
</dbReference>
<comment type="similarity">
    <text evidence="1">Belongs to the ABC transporter superfamily.</text>
</comment>
<dbReference type="PROSITE" id="PS00211">
    <property type="entry name" value="ABC_TRANSPORTER_1"/>
    <property type="match status" value="1"/>
</dbReference>
<dbReference type="InterPro" id="IPR027417">
    <property type="entry name" value="P-loop_NTPase"/>
</dbReference>
<dbReference type="SUPFAM" id="SSF52540">
    <property type="entry name" value="P-loop containing nucleoside triphosphate hydrolases"/>
    <property type="match status" value="1"/>
</dbReference>
<dbReference type="EMBL" id="MSIE01000041">
    <property type="protein sequence ID" value="OLF15427.1"/>
    <property type="molecule type" value="Genomic_DNA"/>
</dbReference>
<keyword evidence="4 6" id="KW-0067">ATP-binding</keyword>
<evidence type="ECO:0000256" key="3">
    <source>
        <dbReference type="ARBA" id="ARBA00022741"/>
    </source>
</evidence>
<evidence type="ECO:0000259" key="5">
    <source>
        <dbReference type="PROSITE" id="PS50893"/>
    </source>
</evidence>
<dbReference type="InterPro" id="IPR017871">
    <property type="entry name" value="ABC_transporter-like_CS"/>
</dbReference>
<comment type="caution">
    <text evidence="6">The sequence shown here is derived from an EMBL/GenBank/DDBJ whole genome shotgun (WGS) entry which is preliminary data.</text>
</comment>
<organism evidence="6 7">
    <name type="scientific">Actinophytocola xanthii</name>
    <dbReference type="NCBI Taxonomy" id="1912961"/>
    <lineage>
        <taxon>Bacteria</taxon>
        <taxon>Bacillati</taxon>
        <taxon>Actinomycetota</taxon>
        <taxon>Actinomycetes</taxon>
        <taxon>Pseudonocardiales</taxon>
        <taxon>Pseudonocardiaceae</taxon>
    </lineage>
</organism>
<evidence type="ECO:0000313" key="7">
    <source>
        <dbReference type="Proteomes" id="UP000185596"/>
    </source>
</evidence>
<name>A0A1Q8CM37_9PSEU</name>
<evidence type="ECO:0000256" key="2">
    <source>
        <dbReference type="ARBA" id="ARBA00022448"/>
    </source>
</evidence>
<dbReference type="PROSITE" id="PS50893">
    <property type="entry name" value="ABC_TRANSPORTER_2"/>
    <property type="match status" value="1"/>
</dbReference>
<dbReference type="InterPro" id="IPR003439">
    <property type="entry name" value="ABC_transporter-like_ATP-bd"/>
</dbReference>
<dbReference type="GO" id="GO:0016887">
    <property type="term" value="F:ATP hydrolysis activity"/>
    <property type="evidence" value="ECO:0007669"/>
    <property type="project" value="InterPro"/>
</dbReference>
<keyword evidence="7" id="KW-1185">Reference proteome</keyword>
<evidence type="ECO:0000256" key="4">
    <source>
        <dbReference type="ARBA" id="ARBA00022840"/>
    </source>
</evidence>
<dbReference type="Proteomes" id="UP000185596">
    <property type="component" value="Unassembled WGS sequence"/>
</dbReference>
<dbReference type="InterPro" id="IPR003593">
    <property type="entry name" value="AAA+_ATPase"/>
</dbReference>
<evidence type="ECO:0000313" key="6">
    <source>
        <dbReference type="EMBL" id="OLF15427.1"/>
    </source>
</evidence>
<keyword evidence="3" id="KW-0547">Nucleotide-binding</keyword>
<protein>
    <submittedName>
        <fullName evidence="6">Multidrug ABC transporter ATP-binding protein</fullName>
    </submittedName>
</protein>